<feature type="compositionally biased region" description="Low complexity" evidence="1">
    <location>
        <begin position="192"/>
        <end position="203"/>
    </location>
</feature>
<dbReference type="GeneTree" id="ENSGT00940000177307"/>
<feature type="region of interest" description="Disordered" evidence="1">
    <location>
        <begin position="46"/>
        <end position="65"/>
    </location>
</feature>
<reference evidence="2" key="2">
    <citation type="submission" date="2025-09" db="UniProtKB">
        <authorList>
            <consortium name="Ensembl"/>
        </authorList>
    </citation>
    <scope>IDENTIFICATION</scope>
</reference>
<dbReference type="Ensembl" id="ENSKMAT00000029221.1">
    <property type="protein sequence ID" value="ENSKMAP00000028858.1"/>
    <property type="gene ID" value="ENSKMAG00000021390.1"/>
</dbReference>
<sequence>MGQVLGFSHCRKDSSKRSPSIDCLCCVCLHLGGNEESEVFELQTAREWSDDDDDDEASSSSIWGTPRQNSFELTFSYIAIAEAEAVGASRHHRERRRGASRACRAPLIRTDTLETLLDSPDVDWDPQAFLGREEEEEEGASQERVEPRTVSPAGRRGEEQTEPAAIQSAPQTTDLETHGTDAGVQRAEALSQNVQQNPPQTVQGKKQDVLVQCAVKCVINWSTQ</sequence>
<feature type="region of interest" description="Disordered" evidence="1">
    <location>
        <begin position="132"/>
        <end position="206"/>
    </location>
</feature>
<protein>
    <submittedName>
        <fullName evidence="2">Uncharacterized protein</fullName>
    </submittedName>
</protein>
<reference evidence="2" key="1">
    <citation type="submission" date="2025-08" db="UniProtKB">
        <authorList>
            <consortium name="Ensembl"/>
        </authorList>
    </citation>
    <scope>IDENTIFICATION</scope>
</reference>
<dbReference type="STRING" id="37003.ENSKMAP00000028858"/>
<dbReference type="AlphaFoldDB" id="A0A3Q3BFM2"/>
<organism evidence="2 3">
    <name type="scientific">Kryptolebias marmoratus</name>
    <name type="common">Mangrove killifish</name>
    <name type="synonym">Rivulus marmoratus</name>
    <dbReference type="NCBI Taxonomy" id="37003"/>
    <lineage>
        <taxon>Eukaryota</taxon>
        <taxon>Metazoa</taxon>
        <taxon>Chordata</taxon>
        <taxon>Craniata</taxon>
        <taxon>Vertebrata</taxon>
        <taxon>Euteleostomi</taxon>
        <taxon>Actinopterygii</taxon>
        <taxon>Neopterygii</taxon>
        <taxon>Teleostei</taxon>
        <taxon>Neoteleostei</taxon>
        <taxon>Acanthomorphata</taxon>
        <taxon>Ovalentaria</taxon>
        <taxon>Atherinomorphae</taxon>
        <taxon>Cyprinodontiformes</taxon>
        <taxon>Rivulidae</taxon>
        <taxon>Kryptolebias</taxon>
    </lineage>
</organism>
<dbReference type="OMA" id="HCRESAF"/>
<evidence type="ECO:0000313" key="3">
    <source>
        <dbReference type="Proteomes" id="UP000264800"/>
    </source>
</evidence>
<name>A0A3Q3BFM2_KRYMA</name>
<keyword evidence="3" id="KW-1185">Reference proteome</keyword>
<proteinExistence type="predicted"/>
<accession>A0A3Q3BFM2</accession>
<dbReference type="Proteomes" id="UP000264800">
    <property type="component" value="Unplaced"/>
</dbReference>
<evidence type="ECO:0000256" key="1">
    <source>
        <dbReference type="SAM" id="MobiDB-lite"/>
    </source>
</evidence>
<evidence type="ECO:0000313" key="2">
    <source>
        <dbReference type="Ensembl" id="ENSKMAP00000028858.1"/>
    </source>
</evidence>